<dbReference type="PANTHER" id="PTHR27000">
    <property type="entry name" value="LEUCINE-RICH REPEAT RECEPTOR-LIKE PROTEIN KINASE FAMILY PROTEIN-RELATED"/>
    <property type="match status" value="1"/>
</dbReference>
<dbReference type="PROSITE" id="PS50011">
    <property type="entry name" value="PROTEIN_KINASE_DOM"/>
    <property type="match status" value="1"/>
</dbReference>
<dbReference type="AlphaFoldDB" id="A0A443NHK0"/>
<evidence type="ECO:0000259" key="20">
    <source>
        <dbReference type="PROSITE" id="PS50011"/>
    </source>
</evidence>
<dbReference type="InterPro" id="IPR001611">
    <property type="entry name" value="Leu-rich_rpt"/>
</dbReference>
<evidence type="ECO:0000256" key="16">
    <source>
        <dbReference type="ARBA" id="ARBA00023170"/>
    </source>
</evidence>
<dbReference type="InterPro" id="IPR017441">
    <property type="entry name" value="Protein_kinase_ATP_BS"/>
</dbReference>
<keyword evidence="10" id="KW-0677">Repeat</keyword>
<comment type="similarity">
    <text evidence="2">Belongs to the protein kinase superfamily. Ser/Thr protein kinase family.</text>
</comment>
<evidence type="ECO:0000256" key="11">
    <source>
        <dbReference type="ARBA" id="ARBA00022741"/>
    </source>
</evidence>
<keyword evidence="15 19" id="KW-0472">Membrane</keyword>
<keyword evidence="22" id="KW-1185">Reference proteome</keyword>
<dbReference type="InterPro" id="IPR008271">
    <property type="entry name" value="Ser/Thr_kinase_AS"/>
</dbReference>
<dbReference type="GO" id="GO:0005524">
    <property type="term" value="F:ATP binding"/>
    <property type="evidence" value="ECO:0007669"/>
    <property type="project" value="UniProtKB-UniRule"/>
</dbReference>
<dbReference type="Pfam" id="PF08263">
    <property type="entry name" value="LRRNT_2"/>
    <property type="match status" value="1"/>
</dbReference>
<protein>
    <recommendedName>
        <fullName evidence="3">non-specific serine/threonine protein kinase</fullName>
        <ecNumber evidence="3">2.7.11.1</ecNumber>
    </recommendedName>
</protein>
<dbReference type="Gene3D" id="3.80.10.10">
    <property type="entry name" value="Ribonuclease Inhibitor"/>
    <property type="match status" value="3"/>
</dbReference>
<dbReference type="Proteomes" id="UP000283530">
    <property type="component" value="Unassembled WGS sequence"/>
</dbReference>
<evidence type="ECO:0000256" key="9">
    <source>
        <dbReference type="ARBA" id="ARBA00022729"/>
    </source>
</evidence>
<dbReference type="GO" id="GO:0004674">
    <property type="term" value="F:protein serine/threonine kinase activity"/>
    <property type="evidence" value="ECO:0007669"/>
    <property type="project" value="UniProtKB-KW"/>
</dbReference>
<evidence type="ECO:0000256" key="18">
    <source>
        <dbReference type="PROSITE-ProRule" id="PRU10141"/>
    </source>
</evidence>
<dbReference type="InterPro" id="IPR032675">
    <property type="entry name" value="LRR_dom_sf"/>
</dbReference>
<evidence type="ECO:0000256" key="2">
    <source>
        <dbReference type="ARBA" id="ARBA00008684"/>
    </source>
</evidence>
<feature type="binding site" evidence="18">
    <location>
        <position position="722"/>
    </location>
    <ligand>
        <name>ATP</name>
        <dbReference type="ChEBI" id="CHEBI:30616"/>
    </ligand>
</feature>
<keyword evidence="16" id="KW-0675">Receptor</keyword>
<dbReference type="InterPro" id="IPR055414">
    <property type="entry name" value="LRR_R13L4/SHOC2-like"/>
</dbReference>
<evidence type="ECO:0000256" key="15">
    <source>
        <dbReference type="ARBA" id="ARBA00023136"/>
    </source>
</evidence>
<comment type="subcellular location">
    <subcellularLocation>
        <location evidence="1">Cell membrane</location>
        <topology evidence="1">Single-pass type I membrane protein</topology>
    </subcellularLocation>
</comment>
<keyword evidence="13 18" id="KW-0067">ATP-binding</keyword>
<dbReference type="Pfam" id="PF00560">
    <property type="entry name" value="LRR_1"/>
    <property type="match status" value="3"/>
</dbReference>
<evidence type="ECO:0000256" key="7">
    <source>
        <dbReference type="ARBA" id="ARBA00022679"/>
    </source>
</evidence>
<dbReference type="FunFam" id="3.80.10.10:FF:001158">
    <property type="entry name" value="Leucine-rich repeat protein kinase family protein"/>
    <property type="match status" value="1"/>
</dbReference>
<evidence type="ECO:0000256" key="6">
    <source>
        <dbReference type="ARBA" id="ARBA00022614"/>
    </source>
</evidence>
<feature type="transmembrane region" description="Helical" evidence="19">
    <location>
        <begin position="636"/>
        <end position="658"/>
    </location>
</feature>
<dbReference type="FunFam" id="3.80.10.10:FF:000288">
    <property type="entry name" value="LRR receptor-like serine/threonine-protein kinase EFR"/>
    <property type="match status" value="1"/>
</dbReference>
<sequence length="890" mass="96963">MINLGAFECEAATGSEIDREALLAIKAQIRKDPLGALSSWNDTLPFCMWPGVTCSLQDQRVILLDLSSLNLEGSVSPFIGNLSYLGGINFQENNFDGEIPHEIGNLFYLQSLNLSYNSFQGEILTRLTNCSDLKQIDLASNNFAGSIPVSIDSLPNLKLLWLNRNSLTGSIPPSLGNLSSLVVLSLAANSFEGSIPDDLGRLTSLQFFQLSENKLSGDVPPSLYNISSISSFLVSVNRLHGSLPWGIGTTLPNLRSLWLGMNQFTGPLPYTLSNASLLESFDIGANAFVGLVPDNLGGLQNLLNLNLERNQLGKMGTNDLNFITSLSNSSRLEVVVIQFNNFGGPLPNSVANLSTSLKVLVMGGNQITGSIPSGIENLINLNQLDMEQNLLTGTIPLGVGKLSRLNKLILSSNKFTGEIPSSIGNMTLLNELQLQSNSLWGSIPQSLGKCQDLNLLDVSQNNLIGTIPKQVISLPSLSRSLKLSQNLLTGSLPSEVGSLINLGDLDISRNEFSGEIPTMLGKCITLENLYMNDNNFQGAIPSSLSTLRSIHRLDLSSNKFSGQIPDYLQDFPLLQYLNLSFNDLEGEVPKGGVFRNASTISIYGNRKLCGGIPELKLPNCTLKDSKERGGSLKQKVIVPIVSAIVILIIIIATVPVAYNWKGYSIKKPVFGSFMEDQYMKLSYRELCIATNEFSSDNLIGVGSHGSVYKGILNKDEKVVAVKVLNLENRGALKSFVAECQTLRNVRHRNLIKVITVCSSVDFKGNDFKALVFEYLPNGNLDKWLHLEEDGQNHLHKLTFTHRLNIAMEVASALEYLHHHCQTPVAHCDLKPSNILLNNDMSAHVGDFGLAKLLHEIGDSFSHNQTSSIGIKGSIGYVPPGTVLSLLLYSF</sequence>
<dbReference type="FunFam" id="3.80.10.10:FF:000275">
    <property type="entry name" value="Leucine-rich repeat receptor-like protein kinase"/>
    <property type="match status" value="1"/>
</dbReference>
<evidence type="ECO:0000256" key="14">
    <source>
        <dbReference type="ARBA" id="ARBA00022989"/>
    </source>
</evidence>
<dbReference type="SMART" id="SM00369">
    <property type="entry name" value="LRR_TYP"/>
    <property type="match status" value="9"/>
</dbReference>
<organism evidence="21 22">
    <name type="scientific">Cinnamomum micranthum f. kanehirae</name>
    <dbReference type="NCBI Taxonomy" id="337451"/>
    <lineage>
        <taxon>Eukaryota</taxon>
        <taxon>Viridiplantae</taxon>
        <taxon>Streptophyta</taxon>
        <taxon>Embryophyta</taxon>
        <taxon>Tracheophyta</taxon>
        <taxon>Spermatophyta</taxon>
        <taxon>Magnoliopsida</taxon>
        <taxon>Magnoliidae</taxon>
        <taxon>Laurales</taxon>
        <taxon>Lauraceae</taxon>
        <taxon>Cinnamomum</taxon>
    </lineage>
</organism>
<dbReference type="PROSITE" id="PS00107">
    <property type="entry name" value="PROTEIN_KINASE_ATP"/>
    <property type="match status" value="1"/>
</dbReference>
<evidence type="ECO:0000256" key="4">
    <source>
        <dbReference type="ARBA" id="ARBA00022475"/>
    </source>
</evidence>
<name>A0A443NHK0_9MAGN</name>
<keyword evidence="6" id="KW-0433">Leucine-rich repeat</keyword>
<evidence type="ECO:0000256" key="8">
    <source>
        <dbReference type="ARBA" id="ARBA00022692"/>
    </source>
</evidence>
<dbReference type="Pfam" id="PF13855">
    <property type="entry name" value="LRR_8"/>
    <property type="match status" value="1"/>
</dbReference>
<keyword evidence="4" id="KW-1003">Cell membrane</keyword>
<keyword evidence="12" id="KW-0418">Kinase</keyword>
<evidence type="ECO:0000256" key="5">
    <source>
        <dbReference type="ARBA" id="ARBA00022527"/>
    </source>
</evidence>
<dbReference type="Gene3D" id="3.30.200.20">
    <property type="entry name" value="Phosphorylase Kinase, domain 1"/>
    <property type="match status" value="1"/>
</dbReference>
<dbReference type="PROSITE" id="PS00108">
    <property type="entry name" value="PROTEIN_KINASE_ST"/>
    <property type="match status" value="1"/>
</dbReference>
<evidence type="ECO:0000256" key="10">
    <source>
        <dbReference type="ARBA" id="ARBA00022737"/>
    </source>
</evidence>
<dbReference type="EMBL" id="QPKB01000002">
    <property type="protein sequence ID" value="RWR78017.1"/>
    <property type="molecule type" value="Genomic_DNA"/>
</dbReference>
<evidence type="ECO:0000256" key="17">
    <source>
        <dbReference type="ARBA" id="ARBA00023180"/>
    </source>
</evidence>
<dbReference type="GO" id="GO:0005886">
    <property type="term" value="C:plasma membrane"/>
    <property type="evidence" value="ECO:0007669"/>
    <property type="project" value="UniProtKB-SubCell"/>
</dbReference>
<evidence type="ECO:0000256" key="3">
    <source>
        <dbReference type="ARBA" id="ARBA00012513"/>
    </source>
</evidence>
<reference evidence="21 22" key="1">
    <citation type="journal article" date="2019" name="Nat. Plants">
        <title>Stout camphor tree genome fills gaps in understanding of flowering plant genome evolution.</title>
        <authorList>
            <person name="Chaw S.M."/>
            <person name="Liu Y.C."/>
            <person name="Wu Y.W."/>
            <person name="Wang H.Y."/>
            <person name="Lin C.I."/>
            <person name="Wu C.S."/>
            <person name="Ke H.M."/>
            <person name="Chang L.Y."/>
            <person name="Hsu C.Y."/>
            <person name="Yang H.T."/>
            <person name="Sudianto E."/>
            <person name="Hsu M.H."/>
            <person name="Wu K.P."/>
            <person name="Wang L.N."/>
            <person name="Leebens-Mack J.H."/>
            <person name="Tsai I.J."/>
        </authorList>
    </citation>
    <scope>NUCLEOTIDE SEQUENCE [LARGE SCALE GENOMIC DNA]</scope>
    <source>
        <strain evidence="22">cv. Chaw 1501</strain>
        <tissue evidence="21">Young leaves</tissue>
    </source>
</reference>
<dbReference type="SMART" id="SM00220">
    <property type="entry name" value="S_TKc"/>
    <property type="match status" value="1"/>
</dbReference>
<feature type="domain" description="Protein kinase" evidence="20">
    <location>
        <begin position="693"/>
        <end position="890"/>
    </location>
</feature>
<accession>A0A443NHK0</accession>
<keyword evidence="8 19" id="KW-0812">Transmembrane</keyword>
<keyword evidence="11 18" id="KW-0547">Nucleotide-binding</keyword>
<dbReference type="Pfam" id="PF00069">
    <property type="entry name" value="Pkinase"/>
    <property type="match status" value="1"/>
</dbReference>
<keyword evidence="14 19" id="KW-1133">Transmembrane helix</keyword>
<dbReference type="Gene3D" id="1.10.510.10">
    <property type="entry name" value="Transferase(Phosphotransferase) domain 1"/>
    <property type="match status" value="1"/>
</dbReference>
<dbReference type="OrthoDB" id="676979at2759"/>
<dbReference type="InterPro" id="IPR000719">
    <property type="entry name" value="Prot_kinase_dom"/>
</dbReference>
<keyword evidence="9" id="KW-0732">Signal</keyword>
<evidence type="ECO:0000313" key="21">
    <source>
        <dbReference type="EMBL" id="RWR78017.1"/>
    </source>
</evidence>
<dbReference type="STRING" id="337451.A0A443NHK0"/>
<comment type="caution">
    <text evidence="21">The sequence shown here is derived from an EMBL/GenBank/DDBJ whole genome shotgun (WGS) entry which is preliminary data.</text>
</comment>
<keyword evidence="7" id="KW-0808">Transferase</keyword>
<dbReference type="Pfam" id="PF23598">
    <property type="entry name" value="LRR_14"/>
    <property type="match status" value="1"/>
</dbReference>
<evidence type="ECO:0000313" key="22">
    <source>
        <dbReference type="Proteomes" id="UP000283530"/>
    </source>
</evidence>
<dbReference type="SUPFAM" id="SSF52058">
    <property type="entry name" value="L domain-like"/>
    <property type="match status" value="2"/>
</dbReference>
<keyword evidence="17" id="KW-0325">Glycoprotein</keyword>
<dbReference type="SUPFAM" id="SSF56112">
    <property type="entry name" value="Protein kinase-like (PK-like)"/>
    <property type="match status" value="1"/>
</dbReference>
<evidence type="ECO:0000256" key="12">
    <source>
        <dbReference type="ARBA" id="ARBA00022777"/>
    </source>
</evidence>
<proteinExistence type="inferred from homology"/>
<dbReference type="InterPro" id="IPR013210">
    <property type="entry name" value="LRR_N_plant-typ"/>
</dbReference>
<evidence type="ECO:0000256" key="19">
    <source>
        <dbReference type="SAM" id="Phobius"/>
    </source>
</evidence>
<dbReference type="InterPro" id="IPR011009">
    <property type="entry name" value="Kinase-like_dom_sf"/>
</dbReference>
<dbReference type="PANTHER" id="PTHR27000:SF777">
    <property type="entry name" value="PROTEIN KINASE DOMAIN-CONTAINING PROTEIN"/>
    <property type="match status" value="1"/>
</dbReference>
<evidence type="ECO:0000256" key="1">
    <source>
        <dbReference type="ARBA" id="ARBA00004251"/>
    </source>
</evidence>
<dbReference type="EC" id="2.7.11.1" evidence="3"/>
<keyword evidence="5" id="KW-0723">Serine/threonine-protein kinase</keyword>
<gene>
    <name evidence="21" type="ORF">CKAN_00652200</name>
</gene>
<evidence type="ECO:0000256" key="13">
    <source>
        <dbReference type="ARBA" id="ARBA00022840"/>
    </source>
</evidence>
<dbReference type="InterPro" id="IPR003591">
    <property type="entry name" value="Leu-rich_rpt_typical-subtyp"/>
</dbReference>
<dbReference type="FunFam" id="3.30.200.20:FF:000432">
    <property type="entry name" value="LRR receptor-like serine/threonine-protein kinase EFR"/>
    <property type="match status" value="1"/>
</dbReference>